<gene>
    <name evidence="1" type="ORF">B1s21122_00220</name>
</gene>
<keyword evidence="2" id="KW-1185">Reference proteome</keyword>
<dbReference type="RefSeq" id="WP_095680126.1">
    <property type="nucleotide sequence ID" value="NZ_CP016768.2"/>
</dbReference>
<dbReference type="InterPro" id="IPR035169">
    <property type="entry name" value="DUF5318"/>
</dbReference>
<evidence type="ECO:0000313" key="1">
    <source>
        <dbReference type="EMBL" id="ASY08800.1"/>
    </source>
</evidence>
<evidence type="ECO:0000313" key="2">
    <source>
        <dbReference type="Proteomes" id="UP000217153"/>
    </source>
</evidence>
<name>A0A286S9N3_9ACTN</name>
<dbReference type="OrthoDB" id="3531406at2"/>
<protein>
    <recommendedName>
        <fullName evidence="3">DUF5318 domain-containing protein</fullName>
    </recommendedName>
</protein>
<dbReference type="KEGG" id="abam:B1s21122_00220"/>
<organism evidence="1 2">
    <name type="scientific">Candidatus Nanopelagicus limnae</name>
    <dbReference type="NCBI Taxonomy" id="1884634"/>
    <lineage>
        <taxon>Bacteria</taxon>
        <taxon>Bacillati</taxon>
        <taxon>Actinomycetota</taxon>
        <taxon>Actinomycetes</taxon>
        <taxon>Candidatus Nanopelagicales</taxon>
        <taxon>Candidatus Nanopelagicaceae</taxon>
        <taxon>Candidatus Nanopelagicus</taxon>
    </lineage>
</organism>
<reference evidence="2" key="1">
    <citation type="submission" date="2016-10" db="EMBL/GenBank/DDBJ databases">
        <title>High microdiversification within the ubiquitous acI lineage of Actinobacteria.</title>
        <authorList>
            <person name="Neuenschwander S.M."/>
            <person name="Salcher M."/>
            <person name="Ghai R."/>
            <person name="Pernthaler J."/>
        </authorList>
    </citation>
    <scope>NUCLEOTIDE SEQUENCE [LARGE SCALE GENOMIC DNA]</scope>
</reference>
<sequence>MLATMRSSIDYSLSKRRTLIALFQGSASAMDACDADPYLRRAAKYHGELTKRPCPVCKKFKIVDLRYAFGDQLGQYSGRIKNQDELNQMQSEYGEFRVYVVEICTDCHWNHLVESFLLGDGIYRKPPRKVHTLLDDD</sequence>
<dbReference type="EMBL" id="CP016768">
    <property type="protein sequence ID" value="ASY08800.1"/>
    <property type="molecule type" value="Genomic_DNA"/>
</dbReference>
<proteinExistence type="predicted"/>
<dbReference type="AlphaFoldDB" id="A0A286S9N3"/>
<dbReference type="Pfam" id="PF17249">
    <property type="entry name" value="DUF5318"/>
    <property type="match status" value="1"/>
</dbReference>
<dbReference type="Proteomes" id="UP000217153">
    <property type="component" value="Chromosome"/>
</dbReference>
<evidence type="ECO:0008006" key="3">
    <source>
        <dbReference type="Google" id="ProtNLM"/>
    </source>
</evidence>
<accession>A0A286S9N3</accession>